<evidence type="ECO:0000313" key="6">
    <source>
        <dbReference type="Proteomes" id="UP000887116"/>
    </source>
</evidence>
<proteinExistence type="predicted"/>
<dbReference type="Gene3D" id="3.30.70.330">
    <property type="match status" value="3"/>
</dbReference>
<evidence type="ECO:0000256" key="2">
    <source>
        <dbReference type="ARBA" id="ARBA00022884"/>
    </source>
</evidence>
<dbReference type="AlphaFoldDB" id="A0A8X6HFC5"/>
<name>A0A8X6HFC5_TRICU</name>
<evidence type="ECO:0000256" key="3">
    <source>
        <dbReference type="PROSITE-ProRule" id="PRU00176"/>
    </source>
</evidence>
<evidence type="ECO:0000313" key="5">
    <source>
        <dbReference type="EMBL" id="GFR21768.1"/>
    </source>
</evidence>
<keyword evidence="2 3" id="KW-0694">RNA-binding</keyword>
<dbReference type="OrthoDB" id="6414316at2759"/>
<dbReference type="Pfam" id="PF00076">
    <property type="entry name" value="RRM_1"/>
    <property type="match status" value="3"/>
</dbReference>
<dbReference type="InterPro" id="IPR003954">
    <property type="entry name" value="RRM_euk-type"/>
</dbReference>
<dbReference type="PROSITE" id="PS50102">
    <property type="entry name" value="RRM"/>
    <property type="match status" value="3"/>
</dbReference>
<evidence type="ECO:0000256" key="1">
    <source>
        <dbReference type="ARBA" id="ARBA00022737"/>
    </source>
</evidence>
<accession>A0A8X6HFC5</accession>
<dbReference type="GO" id="GO:0003723">
    <property type="term" value="F:RNA binding"/>
    <property type="evidence" value="ECO:0007669"/>
    <property type="project" value="UniProtKB-UniRule"/>
</dbReference>
<dbReference type="SUPFAM" id="SSF54928">
    <property type="entry name" value="RNA-binding domain, RBD"/>
    <property type="match status" value="2"/>
</dbReference>
<dbReference type="InterPro" id="IPR012677">
    <property type="entry name" value="Nucleotide-bd_a/b_plait_sf"/>
</dbReference>
<evidence type="ECO:0000259" key="4">
    <source>
        <dbReference type="PROSITE" id="PS50102"/>
    </source>
</evidence>
<gene>
    <name evidence="5" type="primary">pAbp</name>
    <name evidence="5" type="ORF">TNCT_424771</name>
</gene>
<comment type="caution">
    <text evidence="5">The sequence shown here is derived from an EMBL/GenBank/DDBJ whole genome shotgun (WGS) entry which is preliminary data.</text>
</comment>
<dbReference type="SMART" id="SM00360">
    <property type="entry name" value="RRM"/>
    <property type="match status" value="3"/>
</dbReference>
<dbReference type="InterPro" id="IPR035979">
    <property type="entry name" value="RBD_domain_sf"/>
</dbReference>
<feature type="domain" description="RRM" evidence="4">
    <location>
        <begin position="141"/>
        <end position="218"/>
    </location>
</feature>
<dbReference type="Proteomes" id="UP000887116">
    <property type="component" value="Unassembled WGS sequence"/>
</dbReference>
<organism evidence="5 6">
    <name type="scientific">Trichonephila clavata</name>
    <name type="common">Joro spider</name>
    <name type="synonym">Nephila clavata</name>
    <dbReference type="NCBI Taxonomy" id="2740835"/>
    <lineage>
        <taxon>Eukaryota</taxon>
        <taxon>Metazoa</taxon>
        <taxon>Ecdysozoa</taxon>
        <taxon>Arthropoda</taxon>
        <taxon>Chelicerata</taxon>
        <taxon>Arachnida</taxon>
        <taxon>Araneae</taxon>
        <taxon>Araneomorphae</taxon>
        <taxon>Entelegynae</taxon>
        <taxon>Araneoidea</taxon>
        <taxon>Nephilidae</taxon>
        <taxon>Trichonephila</taxon>
    </lineage>
</organism>
<feature type="domain" description="RRM" evidence="4">
    <location>
        <begin position="232"/>
        <end position="309"/>
    </location>
</feature>
<keyword evidence="6" id="KW-1185">Reference proteome</keyword>
<protein>
    <submittedName>
        <fullName evidence="5">Polyadenylate-binding protein</fullName>
    </submittedName>
</protein>
<dbReference type="SMART" id="SM00361">
    <property type="entry name" value="RRM_1"/>
    <property type="match status" value="3"/>
</dbReference>
<reference evidence="5" key="1">
    <citation type="submission" date="2020-07" db="EMBL/GenBank/DDBJ databases">
        <title>Multicomponent nature underlies the extraordinary mechanical properties of spider dragline silk.</title>
        <authorList>
            <person name="Kono N."/>
            <person name="Nakamura H."/>
            <person name="Mori M."/>
            <person name="Yoshida Y."/>
            <person name="Ohtoshi R."/>
            <person name="Malay A.D."/>
            <person name="Moran D.A.P."/>
            <person name="Tomita M."/>
            <person name="Numata K."/>
            <person name="Arakawa K."/>
        </authorList>
    </citation>
    <scope>NUCLEOTIDE SEQUENCE</scope>
</reference>
<sequence length="314" mass="35338">MNNLILATPLVKMAEPLFFPVRITEKAGKRGYVGIPPYVTQEQKKPLTKDFNASLYVGNLHPDCNEATLFEKFSTVGSILSIRVCRDINTGSSLGYAYVNYTKHEEAKKALDILNYDQLNGQPIRIMWAQKDLKSKLPMAANLVVKNLPRTIDDKILRDMFTIYGNILSVKIVTYQSGDSKGYGFVQFENENSANEAISEVDGTLVHGRKIIVSKFIPYKDRKRFQEMSFSNNIFVKNLTPSFSSNDLEKLCLCFGNITSARVATNEDNRSKGYGFVSFECADNANRAVAELNRMYLNGRRLFATVAKTGFLNI</sequence>
<keyword evidence="1" id="KW-0677">Repeat</keyword>
<dbReference type="PANTHER" id="PTHR24012">
    <property type="entry name" value="RNA BINDING PROTEIN"/>
    <property type="match status" value="1"/>
</dbReference>
<dbReference type="InterPro" id="IPR000504">
    <property type="entry name" value="RRM_dom"/>
</dbReference>
<feature type="domain" description="RRM" evidence="4">
    <location>
        <begin position="53"/>
        <end position="131"/>
    </location>
</feature>
<dbReference type="EMBL" id="BMAO01028061">
    <property type="protein sequence ID" value="GFR21768.1"/>
    <property type="molecule type" value="Genomic_DNA"/>
</dbReference>